<dbReference type="Pfam" id="PF05977">
    <property type="entry name" value="MFS_3"/>
    <property type="match status" value="1"/>
</dbReference>
<evidence type="ECO:0000256" key="7">
    <source>
        <dbReference type="SAM" id="Phobius"/>
    </source>
</evidence>
<evidence type="ECO:0000256" key="1">
    <source>
        <dbReference type="ARBA" id="ARBA00004429"/>
    </source>
</evidence>
<dbReference type="CDD" id="cd06173">
    <property type="entry name" value="MFS_MefA_like"/>
    <property type="match status" value="1"/>
</dbReference>
<dbReference type="Proteomes" id="UP001500280">
    <property type="component" value="Unassembled WGS sequence"/>
</dbReference>
<evidence type="ECO:0000256" key="6">
    <source>
        <dbReference type="ARBA" id="ARBA00023136"/>
    </source>
</evidence>
<comment type="subcellular location">
    <subcellularLocation>
        <location evidence="1">Cell inner membrane</location>
        <topology evidence="1">Multi-pass membrane protein</topology>
    </subcellularLocation>
</comment>
<evidence type="ECO:0000256" key="4">
    <source>
        <dbReference type="ARBA" id="ARBA00022692"/>
    </source>
</evidence>
<protein>
    <submittedName>
        <fullName evidence="8">MFS transporter</fullName>
    </submittedName>
</protein>
<feature type="transmembrane region" description="Helical" evidence="7">
    <location>
        <begin position="20"/>
        <end position="43"/>
    </location>
</feature>
<dbReference type="PANTHER" id="PTHR23513:SF9">
    <property type="entry name" value="ENTEROBACTIN EXPORTER ENTS"/>
    <property type="match status" value="1"/>
</dbReference>
<evidence type="ECO:0000256" key="3">
    <source>
        <dbReference type="ARBA" id="ARBA00022475"/>
    </source>
</evidence>
<feature type="transmembrane region" description="Helical" evidence="7">
    <location>
        <begin position="177"/>
        <end position="197"/>
    </location>
</feature>
<feature type="transmembrane region" description="Helical" evidence="7">
    <location>
        <begin position="82"/>
        <end position="103"/>
    </location>
</feature>
<dbReference type="PANTHER" id="PTHR23513">
    <property type="entry name" value="INTEGRAL MEMBRANE EFFLUX PROTEIN-RELATED"/>
    <property type="match status" value="1"/>
</dbReference>
<dbReference type="SUPFAM" id="SSF103473">
    <property type="entry name" value="MFS general substrate transporter"/>
    <property type="match status" value="1"/>
</dbReference>
<feature type="transmembrane region" description="Helical" evidence="7">
    <location>
        <begin position="209"/>
        <end position="238"/>
    </location>
</feature>
<dbReference type="InterPro" id="IPR036259">
    <property type="entry name" value="MFS_trans_sf"/>
</dbReference>
<reference evidence="8 9" key="1">
    <citation type="journal article" date="2019" name="Int. J. Syst. Evol. Microbiol.">
        <title>The Global Catalogue of Microorganisms (GCM) 10K type strain sequencing project: providing services to taxonomists for standard genome sequencing and annotation.</title>
        <authorList>
            <consortium name="The Broad Institute Genomics Platform"/>
            <consortium name="The Broad Institute Genome Sequencing Center for Infectious Disease"/>
            <person name="Wu L."/>
            <person name="Ma J."/>
        </authorList>
    </citation>
    <scope>NUCLEOTIDE SEQUENCE [LARGE SCALE GENOMIC DNA]</scope>
    <source>
        <strain evidence="8 9">JCM 14307</strain>
    </source>
</reference>
<feature type="transmembrane region" description="Helical" evidence="7">
    <location>
        <begin position="375"/>
        <end position="393"/>
    </location>
</feature>
<keyword evidence="2" id="KW-0813">Transport</keyword>
<keyword evidence="5 7" id="KW-1133">Transmembrane helix</keyword>
<evidence type="ECO:0000313" key="9">
    <source>
        <dbReference type="Proteomes" id="UP001500280"/>
    </source>
</evidence>
<feature type="transmembrane region" description="Helical" evidence="7">
    <location>
        <begin position="151"/>
        <end position="171"/>
    </location>
</feature>
<evidence type="ECO:0000256" key="5">
    <source>
        <dbReference type="ARBA" id="ARBA00022989"/>
    </source>
</evidence>
<organism evidence="8 9">
    <name type="scientific">Kribbella yunnanensis</name>
    <dbReference type="NCBI Taxonomy" id="190194"/>
    <lineage>
        <taxon>Bacteria</taxon>
        <taxon>Bacillati</taxon>
        <taxon>Actinomycetota</taxon>
        <taxon>Actinomycetes</taxon>
        <taxon>Propionibacteriales</taxon>
        <taxon>Kribbellaceae</taxon>
        <taxon>Kribbella</taxon>
    </lineage>
</organism>
<name>A0ABN2J856_9ACTN</name>
<dbReference type="Gene3D" id="1.20.1250.20">
    <property type="entry name" value="MFS general substrate transporter like domains"/>
    <property type="match status" value="1"/>
</dbReference>
<accession>A0ABN2J856</accession>
<sequence>MKGVLIDLAPLRASPAFRRLWFGQVVSIFGAQLAFVAVMFQVWDQTHSTAWTGAIGLAQALPLIVLGLFAGAAVDRFERRRFYLVITICQVITATLMASQLLIGSVPVGVLLGLVSMQSALGAASGPAARSILPQLLPRELLAGGIALNRIAFQGAMLVGPAVGGLIVGAWGPSTAYLVDALTFSGVLYGVLGLPVLRVKGEVRPGVRGVADGLAFVVSTPVIRGALVTDLAVTVLSMPISLFPALNAERFGGDPRTLGLFLTAIAVGGVTASVLSGSYTRLPRPGVVMLIGAGSWGIALGLFAFAPTPWIALAFLAVAGAADTVSVVARSTIVQLHTPNELLGRVAAAEQIVGSAGPNLGNVRGGVTAQLTSPFIALISGAALCVAAVITVATTTPGLRDRIAPETSPAND</sequence>
<keyword evidence="6 7" id="KW-0472">Membrane</keyword>
<proteinExistence type="predicted"/>
<gene>
    <name evidence="8" type="ORF">GCM10009745_81190</name>
</gene>
<evidence type="ECO:0000256" key="2">
    <source>
        <dbReference type="ARBA" id="ARBA00022448"/>
    </source>
</evidence>
<feature type="transmembrane region" description="Helical" evidence="7">
    <location>
        <begin position="109"/>
        <end position="130"/>
    </location>
</feature>
<dbReference type="RefSeq" id="WP_344165162.1">
    <property type="nucleotide sequence ID" value="NZ_BAAANF010000033.1"/>
</dbReference>
<dbReference type="EMBL" id="BAAANF010000033">
    <property type="protein sequence ID" value="GAA1719929.1"/>
    <property type="molecule type" value="Genomic_DNA"/>
</dbReference>
<feature type="transmembrane region" description="Helical" evidence="7">
    <location>
        <begin position="287"/>
        <end position="306"/>
    </location>
</feature>
<feature type="transmembrane region" description="Helical" evidence="7">
    <location>
        <begin position="49"/>
        <end position="70"/>
    </location>
</feature>
<keyword evidence="4 7" id="KW-0812">Transmembrane</keyword>
<keyword evidence="9" id="KW-1185">Reference proteome</keyword>
<keyword evidence="3" id="KW-1003">Cell membrane</keyword>
<evidence type="ECO:0000313" key="8">
    <source>
        <dbReference type="EMBL" id="GAA1719929.1"/>
    </source>
</evidence>
<feature type="transmembrane region" description="Helical" evidence="7">
    <location>
        <begin position="258"/>
        <end position="275"/>
    </location>
</feature>
<comment type="caution">
    <text evidence="8">The sequence shown here is derived from an EMBL/GenBank/DDBJ whole genome shotgun (WGS) entry which is preliminary data.</text>
</comment>
<dbReference type="InterPro" id="IPR010290">
    <property type="entry name" value="TM_effector"/>
</dbReference>